<dbReference type="EMBL" id="JABCQF010000002">
    <property type="protein sequence ID" value="MBF0882017.1"/>
    <property type="molecule type" value="Genomic_DNA"/>
</dbReference>
<evidence type="ECO:0000259" key="2">
    <source>
        <dbReference type="Pfam" id="PF01266"/>
    </source>
</evidence>
<reference evidence="4" key="1">
    <citation type="submission" date="2020-04" db="EMBL/GenBank/DDBJ databases">
        <title>Description of novel Gluconacetobacter.</title>
        <authorList>
            <person name="Sombolestani A."/>
        </authorList>
    </citation>
    <scope>NUCLEOTIDE SEQUENCE [LARGE SCALE GENOMIC DNA]</scope>
    <source>
        <strain evidence="4">R-71646</strain>
    </source>
</reference>
<dbReference type="SUPFAM" id="SSF54373">
    <property type="entry name" value="FAD-linked reductases, C-terminal domain"/>
    <property type="match status" value="1"/>
</dbReference>
<protein>
    <submittedName>
        <fullName evidence="3">FAD-binding oxidoreductase</fullName>
    </submittedName>
</protein>
<dbReference type="Pfam" id="PF01266">
    <property type="entry name" value="DAO"/>
    <property type="match status" value="1"/>
</dbReference>
<dbReference type="InterPro" id="IPR036188">
    <property type="entry name" value="FAD/NAD-bd_sf"/>
</dbReference>
<dbReference type="PANTHER" id="PTHR13847">
    <property type="entry name" value="SARCOSINE DEHYDROGENASE-RELATED"/>
    <property type="match status" value="1"/>
</dbReference>
<keyword evidence="4" id="KW-1185">Reference proteome</keyword>
<reference evidence="3 4" key="2">
    <citation type="submission" date="2020-11" db="EMBL/GenBank/DDBJ databases">
        <title>Description of novel Gluconobacter species.</title>
        <authorList>
            <person name="Cleenwerck I."/>
            <person name="Cnockaert M."/>
            <person name="Borremans W."/>
            <person name="Wieme A.D."/>
            <person name="De Vuyst L."/>
            <person name="Vandamme P."/>
        </authorList>
    </citation>
    <scope>NUCLEOTIDE SEQUENCE [LARGE SCALE GENOMIC DNA]</scope>
    <source>
        <strain evidence="3 4">R-71646</strain>
    </source>
</reference>
<dbReference type="Proteomes" id="UP000644588">
    <property type="component" value="Unassembled WGS sequence"/>
</dbReference>
<dbReference type="Gene3D" id="3.30.9.10">
    <property type="entry name" value="D-Amino Acid Oxidase, subunit A, domain 2"/>
    <property type="match status" value="1"/>
</dbReference>
<organism evidence="3 4">
    <name type="scientific">Gluconobacter potus</name>
    <dbReference type="NCBI Taxonomy" id="2724927"/>
    <lineage>
        <taxon>Bacteria</taxon>
        <taxon>Pseudomonadati</taxon>
        <taxon>Pseudomonadota</taxon>
        <taxon>Alphaproteobacteria</taxon>
        <taxon>Acetobacterales</taxon>
        <taxon>Acetobacteraceae</taxon>
        <taxon>Gluconobacter</taxon>
    </lineage>
</organism>
<feature type="domain" description="FAD dependent oxidoreductase" evidence="2">
    <location>
        <begin position="8"/>
        <end position="229"/>
    </location>
</feature>
<comment type="caution">
    <text evidence="3">The sequence shown here is derived from an EMBL/GenBank/DDBJ whole genome shotgun (WGS) entry which is preliminary data.</text>
</comment>
<dbReference type="PANTHER" id="PTHR13847:SF287">
    <property type="entry name" value="FAD-DEPENDENT OXIDOREDUCTASE DOMAIN-CONTAINING PROTEIN 1"/>
    <property type="match status" value="1"/>
</dbReference>
<proteinExistence type="predicted"/>
<accession>A0ABR9YJR6</accession>
<name>A0ABR9YJR6_9PROT</name>
<evidence type="ECO:0000256" key="1">
    <source>
        <dbReference type="ARBA" id="ARBA00023002"/>
    </source>
</evidence>
<evidence type="ECO:0000313" key="3">
    <source>
        <dbReference type="EMBL" id="MBF0882017.1"/>
    </source>
</evidence>
<dbReference type="InterPro" id="IPR006076">
    <property type="entry name" value="FAD-dep_OxRdtase"/>
</dbReference>
<dbReference type="Gene3D" id="3.50.50.60">
    <property type="entry name" value="FAD/NAD(P)-binding domain"/>
    <property type="match status" value="1"/>
</dbReference>
<gene>
    <name evidence="3" type="ORF">HKD31_04530</name>
</gene>
<sequence length="253" mass="27197">MERTEIGMLSRRELEHLYPGIRLGKDVTGGAFSALDGHVNPLRLLMALQQGFVDAGGTVHRGRRVDGIEVCGGQFRLHLKTGVVHAARVVIAAGEASRVLAEPLGMTLPFTLQRGQILVTERVGPVLPYPSDRIRQTAGSTIMIGGTKENVGRDTGTTAGAAASLAARAIRVFPDLARVSAVRQWSGRRVITPDIAPIYERSSRFPGAYACICHSGVTLAAYHARGLAKRIAGYGSWDDVQQFSARRFNVQAA</sequence>
<dbReference type="SUPFAM" id="SSF51905">
    <property type="entry name" value="FAD/NAD(P)-binding domain"/>
    <property type="match status" value="1"/>
</dbReference>
<evidence type="ECO:0000313" key="4">
    <source>
        <dbReference type="Proteomes" id="UP000644588"/>
    </source>
</evidence>
<keyword evidence="1" id="KW-0560">Oxidoreductase</keyword>